<organism evidence="1">
    <name type="scientific">Microvirga ossetica</name>
    <dbReference type="NCBI Taxonomy" id="1882682"/>
    <lineage>
        <taxon>Bacteria</taxon>
        <taxon>Pseudomonadati</taxon>
        <taxon>Pseudomonadota</taxon>
        <taxon>Alphaproteobacteria</taxon>
        <taxon>Hyphomicrobiales</taxon>
        <taxon>Methylobacteriaceae</taxon>
        <taxon>Microvirga</taxon>
    </lineage>
</organism>
<accession>A0A1B2EBU9</accession>
<gene>
    <name evidence="1" type="ORF">BB934_03765</name>
</gene>
<sequence>MSTLRLNIRRSGPSASKASFASYSFSAENNNYRSFAYALWFSTFTAEDKCHAVGPQRAGHISCPGGG</sequence>
<protein>
    <submittedName>
        <fullName evidence="1">Uncharacterized protein</fullName>
    </submittedName>
</protein>
<dbReference type="EMBL" id="CP016616">
    <property type="protein sequence ID" value="ANY77448.1"/>
    <property type="molecule type" value="Genomic_DNA"/>
</dbReference>
<dbReference type="AlphaFoldDB" id="A0A1B2EBU9"/>
<dbReference type="KEGG" id="moc:BB934_03765"/>
<dbReference type="RefSeq" id="WP_099508442.1">
    <property type="nucleotide sequence ID" value="NZ_CP016616.1"/>
</dbReference>
<evidence type="ECO:0000313" key="1">
    <source>
        <dbReference type="EMBL" id="ANY77448.1"/>
    </source>
</evidence>
<name>A0A1B2EBU9_9HYPH</name>
<reference evidence="1" key="1">
    <citation type="submission" date="2016-07" db="EMBL/GenBank/DDBJ databases">
        <title>Microvirga ossetica sp. nov. a new species of rhizobia isolated from root nodules of the legume species Vicia alpestris Steven originated from North Ossetia region in the Caucasus.</title>
        <authorList>
            <person name="Safronova V.I."/>
            <person name="Kuznetsova I.G."/>
            <person name="Sazanova A.L."/>
            <person name="Belimov A."/>
            <person name="Andronov E."/>
            <person name="Osledkin Y.S."/>
            <person name="Onishchuk O.P."/>
            <person name="Kurchak O.N."/>
            <person name="Shaposhnikov A.I."/>
            <person name="Willems A."/>
            <person name="Tikhonovich I.A."/>
        </authorList>
    </citation>
    <scope>NUCLEOTIDE SEQUENCE [LARGE SCALE GENOMIC DNA]</scope>
    <source>
        <strain evidence="1">V5/3M</strain>
    </source>
</reference>
<proteinExistence type="predicted"/>